<name>A0A6G1HVW1_9PEZI</name>
<organism evidence="1 2">
    <name type="scientific">Trichodelitschia bisporula</name>
    <dbReference type="NCBI Taxonomy" id="703511"/>
    <lineage>
        <taxon>Eukaryota</taxon>
        <taxon>Fungi</taxon>
        <taxon>Dikarya</taxon>
        <taxon>Ascomycota</taxon>
        <taxon>Pezizomycotina</taxon>
        <taxon>Dothideomycetes</taxon>
        <taxon>Dothideomycetes incertae sedis</taxon>
        <taxon>Phaeotrichales</taxon>
        <taxon>Phaeotrichaceae</taxon>
        <taxon>Trichodelitschia</taxon>
    </lineage>
</organism>
<dbReference type="Proteomes" id="UP000799640">
    <property type="component" value="Unassembled WGS sequence"/>
</dbReference>
<accession>A0A6G1HVW1</accession>
<proteinExistence type="predicted"/>
<dbReference type="OrthoDB" id="2364732at2759"/>
<protein>
    <submittedName>
        <fullName evidence="1">Uncharacterized protein</fullName>
    </submittedName>
</protein>
<dbReference type="AlphaFoldDB" id="A0A6G1HVW1"/>
<keyword evidence="2" id="KW-1185">Reference proteome</keyword>
<evidence type="ECO:0000313" key="1">
    <source>
        <dbReference type="EMBL" id="KAF2400160.1"/>
    </source>
</evidence>
<gene>
    <name evidence="1" type="ORF">EJ06DRAFT_530157</name>
</gene>
<sequence>MTNGHPGAVASILPYLHTVYGSACKRRQISSVSEHDVVRSLDDDVKVFEALEYSLVARSFPQGHELANEVAAFLHHVLVSKTVAFDKNDPVADLCFRQGWVYTDVPDARTERVMCFLPSRLHEKYVEVHLAHSQPTPFHLHSFPPWRTSALLSYHPSRLGIWDSACPTPKRL</sequence>
<reference evidence="1" key="1">
    <citation type="journal article" date="2020" name="Stud. Mycol.">
        <title>101 Dothideomycetes genomes: a test case for predicting lifestyles and emergence of pathogens.</title>
        <authorList>
            <person name="Haridas S."/>
            <person name="Albert R."/>
            <person name="Binder M."/>
            <person name="Bloem J."/>
            <person name="Labutti K."/>
            <person name="Salamov A."/>
            <person name="Andreopoulos B."/>
            <person name="Baker S."/>
            <person name="Barry K."/>
            <person name="Bills G."/>
            <person name="Bluhm B."/>
            <person name="Cannon C."/>
            <person name="Castanera R."/>
            <person name="Culley D."/>
            <person name="Daum C."/>
            <person name="Ezra D."/>
            <person name="Gonzalez J."/>
            <person name="Henrissat B."/>
            <person name="Kuo A."/>
            <person name="Liang C."/>
            <person name="Lipzen A."/>
            <person name="Lutzoni F."/>
            <person name="Magnuson J."/>
            <person name="Mondo S."/>
            <person name="Nolan M."/>
            <person name="Ohm R."/>
            <person name="Pangilinan J."/>
            <person name="Park H.-J."/>
            <person name="Ramirez L."/>
            <person name="Alfaro M."/>
            <person name="Sun H."/>
            <person name="Tritt A."/>
            <person name="Yoshinaga Y."/>
            <person name="Zwiers L.-H."/>
            <person name="Turgeon B."/>
            <person name="Goodwin S."/>
            <person name="Spatafora J."/>
            <person name="Crous P."/>
            <person name="Grigoriev I."/>
        </authorList>
    </citation>
    <scope>NUCLEOTIDE SEQUENCE</scope>
    <source>
        <strain evidence="1">CBS 262.69</strain>
    </source>
</reference>
<evidence type="ECO:0000313" key="2">
    <source>
        <dbReference type="Proteomes" id="UP000799640"/>
    </source>
</evidence>
<dbReference type="EMBL" id="ML996695">
    <property type="protein sequence ID" value="KAF2400160.1"/>
    <property type="molecule type" value="Genomic_DNA"/>
</dbReference>